<reference evidence="3" key="1">
    <citation type="submission" date="2020-11" db="EMBL/GenBank/DDBJ databases">
        <authorList>
            <person name="Tran Van P."/>
        </authorList>
    </citation>
    <scope>NUCLEOTIDE SEQUENCE</scope>
</reference>
<proteinExistence type="predicted"/>
<dbReference type="InterPro" id="IPR008967">
    <property type="entry name" value="p53-like_TF_DNA-bd_sf"/>
</dbReference>
<evidence type="ECO:0000256" key="1">
    <source>
        <dbReference type="SAM" id="MobiDB-lite"/>
    </source>
</evidence>
<sequence length="94" mass="10941">MNAENARQSRPQLKILEQPTNRIRYRYRSEKGSHGGLTGENSSQNKKTYPTVKLENYHSTAQVYIRASLYTNEERPKSHVHKLMGRHCNEEGHC</sequence>
<dbReference type="SUPFAM" id="SSF49417">
    <property type="entry name" value="p53-like transcription factors"/>
    <property type="match status" value="1"/>
</dbReference>
<dbReference type="InterPro" id="IPR037059">
    <property type="entry name" value="RHD_DNA_bind_dom_sf"/>
</dbReference>
<accession>A0A7R9MV51</accession>
<protein>
    <recommendedName>
        <fullName evidence="2">RHD domain-containing protein</fullName>
    </recommendedName>
</protein>
<evidence type="ECO:0000313" key="3">
    <source>
        <dbReference type="EMBL" id="CAD7668704.1"/>
    </source>
</evidence>
<dbReference type="InterPro" id="IPR011539">
    <property type="entry name" value="RHD_DNA_bind_dom"/>
</dbReference>
<dbReference type="GO" id="GO:0000978">
    <property type="term" value="F:RNA polymerase II cis-regulatory region sequence-specific DNA binding"/>
    <property type="evidence" value="ECO:0007669"/>
    <property type="project" value="TreeGrafter"/>
</dbReference>
<feature type="non-terminal residue" evidence="3">
    <location>
        <position position="94"/>
    </location>
</feature>
<keyword evidence="4" id="KW-1185">Reference proteome</keyword>
<name>A0A7R9MV51_9ACAR</name>
<dbReference type="GO" id="GO:0000981">
    <property type="term" value="F:DNA-binding transcription factor activity, RNA polymerase II-specific"/>
    <property type="evidence" value="ECO:0007669"/>
    <property type="project" value="TreeGrafter"/>
</dbReference>
<dbReference type="PANTHER" id="PTHR24169">
    <property type="entry name" value="NUCLEAR FACTOR NF-KAPPA-B PROTEIN"/>
    <property type="match status" value="1"/>
</dbReference>
<dbReference type="Gene3D" id="2.60.40.340">
    <property type="entry name" value="Rel homology domain (RHD), DNA-binding domain"/>
    <property type="match status" value="1"/>
</dbReference>
<dbReference type="OrthoDB" id="10254686at2759"/>
<dbReference type="InterPro" id="IPR000451">
    <property type="entry name" value="NFkB/Dor"/>
</dbReference>
<dbReference type="PROSITE" id="PS50254">
    <property type="entry name" value="REL_2"/>
    <property type="match status" value="1"/>
</dbReference>
<gene>
    <name evidence="3" type="ORF">ONB1V03_LOCUS23573</name>
</gene>
<organism evidence="3">
    <name type="scientific">Oppiella nova</name>
    <dbReference type="NCBI Taxonomy" id="334625"/>
    <lineage>
        <taxon>Eukaryota</taxon>
        <taxon>Metazoa</taxon>
        <taxon>Ecdysozoa</taxon>
        <taxon>Arthropoda</taxon>
        <taxon>Chelicerata</taxon>
        <taxon>Arachnida</taxon>
        <taxon>Acari</taxon>
        <taxon>Acariformes</taxon>
        <taxon>Sarcoptiformes</taxon>
        <taxon>Oribatida</taxon>
        <taxon>Brachypylina</taxon>
        <taxon>Oppioidea</taxon>
        <taxon>Oppiidae</taxon>
        <taxon>Oppiella</taxon>
    </lineage>
</organism>
<feature type="region of interest" description="Disordered" evidence="1">
    <location>
        <begin position="28"/>
        <end position="47"/>
    </location>
</feature>
<dbReference type="AlphaFoldDB" id="A0A7R9MV51"/>
<dbReference type="EMBL" id="CAJPVJ010060982">
    <property type="protein sequence ID" value="CAG2184153.1"/>
    <property type="molecule type" value="Genomic_DNA"/>
</dbReference>
<dbReference type="GO" id="GO:0005737">
    <property type="term" value="C:cytoplasm"/>
    <property type="evidence" value="ECO:0007669"/>
    <property type="project" value="InterPro"/>
</dbReference>
<feature type="domain" description="RHD" evidence="2">
    <location>
        <begin position="8"/>
        <end position="94"/>
    </location>
</feature>
<dbReference type="PANTHER" id="PTHR24169:SF28">
    <property type="entry name" value="NUCLEAR FACTOR NF-KAPPA-B P110 SUBUNIT"/>
    <property type="match status" value="1"/>
</dbReference>
<dbReference type="Proteomes" id="UP000728032">
    <property type="component" value="Unassembled WGS sequence"/>
</dbReference>
<evidence type="ECO:0000313" key="4">
    <source>
        <dbReference type="Proteomes" id="UP000728032"/>
    </source>
</evidence>
<evidence type="ECO:0000259" key="2">
    <source>
        <dbReference type="PROSITE" id="PS50254"/>
    </source>
</evidence>
<dbReference type="EMBL" id="OC975807">
    <property type="protein sequence ID" value="CAD7668704.1"/>
    <property type="molecule type" value="Genomic_DNA"/>
</dbReference>
<dbReference type="Pfam" id="PF00554">
    <property type="entry name" value="RHD_DNA_bind"/>
    <property type="match status" value="1"/>
</dbReference>